<evidence type="ECO:0000313" key="16">
    <source>
        <dbReference type="Proteomes" id="UP000008720"/>
    </source>
</evidence>
<gene>
    <name evidence="15" type="ordered locus">Ftrac_0441</name>
</gene>
<keyword evidence="8 15" id="KW-0418">Kinase</keyword>
<evidence type="ECO:0000313" key="15">
    <source>
        <dbReference type="EMBL" id="ADR20447.1"/>
    </source>
</evidence>
<feature type="transmembrane region" description="Helical" evidence="13">
    <location>
        <begin position="12"/>
        <end position="32"/>
    </location>
</feature>
<dbReference type="Proteomes" id="UP000008720">
    <property type="component" value="Chromosome"/>
</dbReference>
<dbReference type="AlphaFoldDB" id="E4TNJ0"/>
<dbReference type="Pfam" id="PF02518">
    <property type="entry name" value="HATPase_c"/>
    <property type="match status" value="1"/>
</dbReference>
<dbReference type="InterPro" id="IPR004358">
    <property type="entry name" value="Sig_transdc_His_kin-like_C"/>
</dbReference>
<evidence type="ECO:0000256" key="12">
    <source>
        <dbReference type="SAM" id="Coils"/>
    </source>
</evidence>
<dbReference type="HOGENOM" id="CLU_477185_0_0_10"/>
<dbReference type="SUPFAM" id="SSF47384">
    <property type="entry name" value="Homodimeric domain of signal transducing histidine kinase"/>
    <property type="match status" value="1"/>
</dbReference>
<evidence type="ECO:0000256" key="3">
    <source>
        <dbReference type="ARBA" id="ARBA00012438"/>
    </source>
</evidence>
<name>E4TNJ0_MARTH</name>
<evidence type="ECO:0000256" key="1">
    <source>
        <dbReference type="ARBA" id="ARBA00000085"/>
    </source>
</evidence>
<dbReference type="PROSITE" id="PS50109">
    <property type="entry name" value="HIS_KIN"/>
    <property type="match status" value="1"/>
</dbReference>
<dbReference type="CDD" id="cd00075">
    <property type="entry name" value="HATPase"/>
    <property type="match status" value="1"/>
</dbReference>
<dbReference type="PANTHER" id="PTHR43711">
    <property type="entry name" value="TWO-COMPONENT HISTIDINE KINASE"/>
    <property type="match status" value="1"/>
</dbReference>
<dbReference type="eggNOG" id="COG4251">
    <property type="taxonomic scope" value="Bacteria"/>
</dbReference>
<feature type="transmembrane region" description="Helical" evidence="13">
    <location>
        <begin position="277"/>
        <end position="296"/>
    </location>
</feature>
<comment type="subcellular location">
    <subcellularLocation>
        <location evidence="2">Cell membrane</location>
        <topology evidence="2">Multi-pass membrane protein</topology>
    </subcellularLocation>
</comment>
<feature type="transmembrane region" description="Helical" evidence="13">
    <location>
        <begin position="128"/>
        <end position="150"/>
    </location>
</feature>
<dbReference type="PANTHER" id="PTHR43711:SF1">
    <property type="entry name" value="HISTIDINE KINASE 1"/>
    <property type="match status" value="1"/>
</dbReference>
<keyword evidence="5" id="KW-0597">Phosphoprotein</keyword>
<keyword evidence="4" id="KW-1003">Cell membrane</keyword>
<dbReference type="InterPro" id="IPR007895">
    <property type="entry name" value="MASE1"/>
</dbReference>
<dbReference type="InterPro" id="IPR036890">
    <property type="entry name" value="HATPase_C_sf"/>
</dbReference>
<dbReference type="GO" id="GO:0005886">
    <property type="term" value="C:plasma membrane"/>
    <property type="evidence" value="ECO:0007669"/>
    <property type="project" value="UniProtKB-SubCell"/>
</dbReference>
<evidence type="ECO:0000256" key="11">
    <source>
        <dbReference type="ARBA" id="ARBA00023136"/>
    </source>
</evidence>
<accession>E4TNJ0</accession>
<dbReference type="Gene3D" id="1.10.287.130">
    <property type="match status" value="1"/>
</dbReference>
<dbReference type="Gene3D" id="3.30.565.10">
    <property type="entry name" value="Histidine kinase-like ATPase, C-terminal domain"/>
    <property type="match status" value="1"/>
</dbReference>
<dbReference type="OrthoDB" id="9766459at2"/>
<dbReference type="InterPro" id="IPR003661">
    <property type="entry name" value="HisK_dim/P_dom"/>
</dbReference>
<keyword evidence="11 13" id="KW-0472">Membrane</keyword>
<evidence type="ECO:0000256" key="8">
    <source>
        <dbReference type="ARBA" id="ARBA00022777"/>
    </source>
</evidence>
<evidence type="ECO:0000259" key="14">
    <source>
        <dbReference type="PROSITE" id="PS50109"/>
    </source>
</evidence>
<feature type="transmembrane region" description="Helical" evidence="13">
    <location>
        <begin position="233"/>
        <end position="256"/>
    </location>
</feature>
<dbReference type="EMBL" id="CP002349">
    <property type="protein sequence ID" value="ADR20447.1"/>
    <property type="molecule type" value="Genomic_DNA"/>
</dbReference>
<feature type="coiled-coil region" evidence="12">
    <location>
        <begin position="294"/>
        <end position="353"/>
    </location>
</feature>
<keyword evidence="12" id="KW-0175">Coiled coil</keyword>
<dbReference type="InterPro" id="IPR005467">
    <property type="entry name" value="His_kinase_dom"/>
</dbReference>
<proteinExistence type="predicted"/>
<comment type="catalytic activity">
    <reaction evidence="1">
        <text>ATP + protein L-histidine = ADP + protein N-phospho-L-histidine.</text>
        <dbReference type="EC" id="2.7.13.3"/>
    </reaction>
</comment>
<evidence type="ECO:0000256" key="7">
    <source>
        <dbReference type="ARBA" id="ARBA00022692"/>
    </source>
</evidence>
<keyword evidence="16" id="KW-1185">Reference proteome</keyword>
<keyword evidence="7 13" id="KW-0812">Transmembrane</keyword>
<dbReference type="CDD" id="cd00082">
    <property type="entry name" value="HisKA"/>
    <property type="match status" value="1"/>
</dbReference>
<evidence type="ECO:0000256" key="10">
    <source>
        <dbReference type="ARBA" id="ARBA00023012"/>
    </source>
</evidence>
<dbReference type="GO" id="GO:0000155">
    <property type="term" value="F:phosphorelay sensor kinase activity"/>
    <property type="evidence" value="ECO:0007669"/>
    <property type="project" value="InterPro"/>
</dbReference>
<dbReference type="EC" id="2.7.13.3" evidence="3"/>
<reference evidence="15 16" key="1">
    <citation type="journal article" date="2011" name="Stand. Genomic Sci.">
        <title>Complete genome sequence of Marivirga tractuosa type strain (H-43).</title>
        <authorList>
            <person name="Pagani I."/>
            <person name="Chertkov O."/>
            <person name="Lapidus A."/>
            <person name="Lucas S."/>
            <person name="Del Rio T.G."/>
            <person name="Tice H."/>
            <person name="Copeland A."/>
            <person name="Cheng J.F."/>
            <person name="Nolan M."/>
            <person name="Saunders E."/>
            <person name="Pitluck S."/>
            <person name="Held B."/>
            <person name="Goodwin L."/>
            <person name="Liolios K."/>
            <person name="Ovchinikova G."/>
            <person name="Ivanova N."/>
            <person name="Mavromatis K."/>
            <person name="Pati A."/>
            <person name="Chen A."/>
            <person name="Palaniappan K."/>
            <person name="Land M."/>
            <person name="Hauser L."/>
            <person name="Jeffries C.D."/>
            <person name="Detter J.C."/>
            <person name="Han C."/>
            <person name="Tapia R."/>
            <person name="Ngatchou-Djao O.D."/>
            <person name="Rohde M."/>
            <person name="Goker M."/>
            <person name="Spring S."/>
            <person name="Sikorski J."/>
            <person name="Woyke T."/>
            <person name="Bristow J."/>
            <person name="Eisen J.A."/>
            <person name="Markowitz V."/>
            <person name="Hugenholtz P."/>
            <person name="Klenk H.P."/>
            <person name="Kyrpides N.C."/>
        </authorList>
    </citation>
    <scope>NUCLEOTIDE SEQUENCE [LARGE SCALE GENOMIC DNA]</scope>
    <source>
        <strain evidence="16">ATCC 23168 / DSM 4126 / NBRC 15989 / NCIMB 1408 / VKM B-1430 / H-43</strain>
    </source>
</reference>
<feature type="transmembrane region" description="Helical" evidence="13">
    <location>
        <begin position="86"/>
        <end position="108"/>
    </location>
</feature>
<evidence type="ECO:0000256" key="13">
    <source>
        <dbReference type="SAM" id="Phobius"/>
    </source>
</evidence>
<feature type="transmembrane region" description="Helical" evidence="13">
    <location>
        <begin position="162"/>
        <end position="183"/>
    </location>
</feature>
<dbReference type="InterPro" id="IPR003594">
    <property type="entry name" value="HATPase_dom"/>
</dbReference>
<feature type="transmembrane region" description="Helical" evidence="13">
    <location>
        <begin position="195"/>
        <end position="213"/>
    </location>
</feature>
<dbReference type="Pfam" id="PF00512">
    <property type="entry name" value="HisKA"/>
    <property type="match status" value="1"/>
</dbReference>
<keyword evidence="9 13" id="KW-1133">Transmembrane helix</keyword>
<dbReference type="Pfam" id="PF05231">
    <property type="entry name" value="MASE1"/>
    <property type="match status" value="1"/>
</dbReference>
<evidence type="ECO:0000256" key="5">
    <source>
        <dbReference type="ARBA" id="ARBA00022553"/>
    </source>
</evidence>
<dbReference type="InterPro" id="IPR050736">
    <property type="entry name" value="Sensor_HK_Regulatory"/>
</dbReference>
<feature type="transmembrane region" description="Helical" evidence="13">
    <location>
        <begin position="38"/>
        <end position="56"/>
    </location>
</feature>
<dbReference type="KEGG" id="mtt:Ftrac_0441"/>
<dbReference type="InterPro" id="IPR036097">
    <property type="entry name" value="HisK_dim/P_sf"/>
</dbReference>
<protein>
    <recommendedName>
        <fullName evidence="3">histidine kinase</fullName>
        <ecNumber evidence="3">2.7.13.3</ecNumber>
    </recommendedName>
</protein>
<evidence type="ECO:0000256" key="6">
    <source>
        <dbReference type="ARBA" id="ARBA00022679"/>
    </source>
</evidence>
<dbReference type="SUPFAM" id="SSF55874">
    <property type="entry name" value="ATPase domain of HSP90 chaperone/DNA topoisomerase II/histidine kinase"/>
    <property type="match status" value="1"/>
</dbReference>
<sequence>MELKAIVKYKQDLIILFVALGYFFFARLGYFLVFEDIYILPTWPPSGLALAFLILLGRKAWPGITIGALLANILAYWNTGDLSSDSVILLSSVIAAGHTLEALLGNFLIEKWIHRDQLFNKSIHVFRFLGIGFIIALVSAIIGTGALYYQELVSTDEFLTRFVTWWVGNLVGILLFTPFILSFKEPITKNFKKGHLMEVIFFSIAILIVFILLNQESLRYPVQQSIPFLVLPMLLWLAFRFHLAVAMTGTIIIGLISVYMTTQDIGPFVMETSNNAMLILQTFLGVISVSTIILSATQRERTEAQDELKSLNTNLEEIVQKRTKELEKENATRKKAEEELKSSNLELRKINAELDNFVYRVSHDLRAPIASMLGLLNLAKSDADSELKATYLNKIEQSAKLQDTFITEILDQSRNARLEVRKEPIDFEKIINESFEQLKYSNTNDGVEKSLNIDLKHPFYSDPWRLKVIMNNVISNSIRYRNGKSPKIDIDISTKKEQAIINIKDNGRGIGEEHISKVFQMFYRATDDNAGSGLGLYIVKETVSKLKGEVQIESKPKEGTTVSFILPNMKN</sequence>
<dbReference type="STRING" id="643867.Ftrac_0441"/>
<dbReference type="PRINTS" id="PR00344">
    <property type="entry name" value="BCTRLSENSOR"/>
</dbReference>
<keyword evidence="10" id="KW-0902">Two-component regulatory system</keyword>
<organism evidence="15 16">
    <name type="scientific">Marivirga tractuosa (strain ATCC 23168 / DSM 4126 / NBRC 15989 / NCIMB 1408 / VKM B-1430 / H-43)</name>
    <name type="common">Microscilla tractuosa</name>
    <name type="synonym">Flexibacter tractuosus</name>
    <dbReference type="NCBI Taxonomy" id="643867"/>
    <lineage>
        <taxon>Bacteria</taxon>
        <taxon>Pseudomonadati</taxon>
        <taxon>Bacteroidota</taxon>
        <taxon>Cytophagia</taxon>
        <taxon>Cytophagales</taxon>
        <taxon>Marivirgaceae</taxon>
        <taxon>Marivirga</taxon>
    </lineage>
</organism>
<dbReference type="eggNOG" id="COG3447">
    <property type="taxonomic scope" value="Bacteria"/>
</dbReference>
<evidence type="ECO:0000256" key="9">
    <source>
        <dbReference type="ARBA" id="ARBA00022989"/>
    </source>
</evidence>
<keyword evidence="6" id="KW-0808">Transferase</keyword>
<feature type="transmembrane region" description="Helical" evidence="13">
    <location>
        <begin position="63"/>
        <end position="80"/>
    </location>
</feature>
<evidence type="ECO:0000256" key="4">
    <source>
        <dbReference type="ARBA" id="ARBA00022475"/>
    </source>
</evidence>
<dbReference type="SMART" id="SM00387">
    <property type="entry name" value="HATPase_c"/>
    <property type="match status" value="1"/>
</dbReference>
<dbReference type="SMART" id="SM00388">
    <property type="entry name" value="HisKA"/>
    <property type="match status" value="1"/>
</dbReference>
<feature type="domain" description="Histidine kinase" evidence="14">
    <location>
        <begin position="360"/>
        <end position="570"/>
    </location>
</feature>
<evidence type="ECO:0000256" key="2">
    <source>
        <dbReference type="ARBA" id="ARBA00004651"/>
    </source>
</evidence>
<dbReference type="RefSeq" id="WP_013452598.1">
    <property type="nucleotide sequence ID" value="NC_014759.1"/>
</dbReference>